<dbReference type="Gene3D" id="3.90.25.10">
    <property type="entry name" value="UDP-galactose 4-epimerase, domain 1"/>
    <property type="match status" value="1"/>
</dbReference>
<dbReference type="Pfam" id="PF13460">
    <property type="entry name" value="NAD_binding_10"/>
    <property type="match status" value="1"/>
</dbReference>
<dbReference type="PANTHER" id="PTHR43162">
    <property type="match status" value="1"/>
</dbReference>
<dbReference type="EMBL" id="JBHMCF010000038">
    <property type="protein sequence ID" value="MFB9474305.1"/>
    <property type="molecule type" value="Genomic_DNA"/>
</dbReference>
<evidence type="ECO:0000313" key="3">
    <source>
        <dbReference type="Proteomes" id="UP001589568"/>
    </source>
</evidence>
<evidence type="ECO:0000259" key="1">
    <source>
        <dbReference type="Pfam" id="PF13460"/>
    </source>
</evidence>
<dbReference type="Gene3D" id="3.40.50.720">
    <property type="entry name" value="NAD(P)-binding Rossmann-like Domain"/>
    <property type="match status" value="1"/>
</dbReference>
<feature type="domain" description="NAD(P)-binding" evidence="1">
    <location>
        <begin position="7"/>
        <end position="168"/>
    </location>
</feature>
<comment type="caution">
    <text evidence="2">The sequence shown here is derived from an EMBL/GenBank/DDBJ whole genome shotgun (WGS) entry which is preliminary data.</text>
</comment>
<dbReference type="RefSeq" id="WP_379484404.1">
    <property type="nucleotide sequence ID" value="NZ_JBHMCF010000038.1"/>
</dbReference>
<sequence>MTIVVLGGTGKTGSRLVKTLQGRGADVRVATRSSGTRFDWSDPGTWAGAVAGASALYLIAPQEPEAAEPFVKQATEAGVGRLVALSGRDIERFPGYFRGMAALDQAVRESGAEWTIIRPNNFNQNFDDPSIWRAPLREGRLGLPIGDVPEPFVDAQDIADVAAAALTEDGHHEQVYTLSGPRALTFRAAVAAIAEAAGHPIRYEELTPEQYRDELLAQGAPEEAAAELNALFAGMRAGLYAEPRDGVKRALGRDPIDFAAYVARTASAWRLE</sequence>
<dbReference type="InterPro" id="IPR036291">
    <property type="entry name" value="NAD(P)-bd_dom_sf"/>
</dbReference>
<gene>
    <name evidence="2" type="ORF">ACFFR3_32840</name>
</gene>
<dbReference type="PANTHER" id="PTHR43162:SF1">
    <property type="entry name" value="PRESTALK A DIFFERENTIATION PROTEIN A"/>
    <property type="match status" value="1"/>
</dbReference>
<protein>
    <submittedName>
        <fullName evidence="2">NAD(P)H-binding protein</fullName>
    </submittedName>
</protein>
<dbReference type="InterPro" id="IPR016040">
    <property type="entry name" value="NAD(P)-bd_dom"/>
</dbReference>
<organism evidence="2 3">
    <name type="scientific">Nonomuraea salmonea</name>
    <dbReference type="NCBI Taxonomy" id="46181"/>
    <lineage>
        <taxon>Bacteria</taxon>
        <taxon>Bacillati</taxon>
        <taxon>Actinomycetota</taxon>
        <taxon>Actinomycetes</taxon>
        <taxon>Streptosporangiales</taxon>
        <taxon>Streptosporangiaceae</taxon>
        <taxon>Nonomuraea</taxon>
    </lineage>
</organism>
<proteinExistence type="predicted"/>
<name>A0ABV5NVE3_9ACTN</name>
<evidence type="ECO:0000313" key="2">
    <source>
        <dbReference type="EMBL" id="MFB9474305.1"/>
    </source>
</evidence>
<dbReference type="SUPFAM" id="SSF51735">
    <property type="entry name" value="NAD(P)-binding Rossmann-fold domains"/>
    <property type="match status" value="1"/>
</dbReference>
<keyword evidence="3" id="KW-1185">Reference proteome</keyword>
<dbReference type="Proteomes" id="UP001589568">
    <property type="component" value="Unassembled WGS sequence"/>
</dbReference>
<accession>A0ABV5NVE3</accession>
<dbReference type="InterPro" id="IPR051604">
    <property type="entry name" value="Ergot_Alk_Oxidoreductase"/>
</dbReference>
<reference evidence="2 3" key="1">
    <citation type="submission" date="2024-09" db="EMBL/GenBank/DDBJ databases">
        <authorList>
            <person name="Sun Q."/>
            <person name="Mori K."/>
        </authorList>
    </citation>
    <scope>NUCLEOTIDE SEQUENCE [LARGE SCALE GENOMIC DNA]</scope>
    <source>
        <strain evidence="2 3">JCM 3324</strain>
    </source>
</reference>